<evidence type="ECO:0000256" key="7">
    <source>
        <dbReference type="PROSITE-ProRule" id="PRU01091"/>
    </source>
</evidence>
<dbReference type="RefSeq" id="WP_209531559.1">
    <property type="nucleotide sequence ID" value="NZ_JAEEGA010000019.1"/>
</dbReference>
<evidence type="ECO:0000256" key="1">
    <source>
        <dbReference type="ARBA" id="ARBA00022553"/>
    </source>
</evidence>
<feature type="domain" description="Response regulatory" evidence="8">
    <location>
        <begin position="5"/>
        <end position="120"/>
    </location>
</feature>
<evidence type="ECO:0000256" key="2">
    <source>
        <dbReference type="ARBA" id="ARBA00023012"/>
    </source>
</evidence>
<dbReference type="InterPro" id="IPR036388">
    <property type="entry name" value="WH-like_DNA-bd_sf"/>
</dbReference>
<dbReference type="GO" id="GO:0005829">
    <property type="term" value="C:cytosol"/>
    <property type="evidence" value="ECO:0007669"/>
    <property type="project" value="TreeGrafter"/>
</dbReference>
<keyword evidence="4 7" id="KW-0238">DNA-binding</keyword>
<evidence type="ECO:0000256" key="5">
    <source>
        <dbReference type="ARBA" id="ARBA00023163"/>
    </source>
</evidence>
<keyword evidence="3" id="KW-0805">Transcription regulation</keyword>
<feature type="DNA-binding region" description="OmpR/PhoB-type" evidence="7">
    <location>
        <begin position="135"/>
        <end position="238"/>
    </location>
</feature>
<dbReference type="InterPro" id="IPR039420">
    <property type="entry name" value="WalR-like"/>
</dbReference>
<keyword evidence="11" id="KW-1185">Reference proteome</keyword>
<comment type="caution">
    <text evidence="10">The sequence shown here is derived from an EMBL/GenBank/DDBJ whole genome shotgun (WGS) entry which is preliminary data.</text>
</comment>
<dbReference type="GO" id="GO:0006355">
    <property type="term" value="P:regulation of DNA-templated transcription"/>
    <property type="evidence" value="ECO:0007669"/>
    <property type="project" value="InterPro"/>
</dbReference>
<dbReference type="InterPro" id="IPR001789">
    <property type="entry name" value="Sig_transdc_resp-reg_receiver"/>
</dbReference>
<dbReference type="GO" id="GO:0000976">
    <property type="term" value="F:transcription cis-regulatory region binding"/>
    <property type="evidence" value="ECO:0007669"/>
    <property type="project" value="TreeGrafter"/>
</dbReference>
<dbReference type="Proteomes" id="UP000674938">
    <property type="component" value="Unassembled WGS sequence"/>
</dbReference>
<dbReference type="GO" id="GO:0000156">
    <property type="term" value="F:phosphorelay response regulator activity"/>
    <property type="evidence" value="ECO:0007669"/>
    <property type="project" value="TreeGrafter"/>
</dbReference>
<dbReference type="SUPFAM" id="SSF52172">
    <property type="entry name" value="CheY-like"/>
    <property type="match status" value="1"/>
</dbReference>
<sequence>MRNEKILVVDDDPAIRRSVWKSLQSTGILIYQAETIEKTLELIKKIKFDLFLLDVMLVNDNDGFHLARLIRDEEVITPIIFISGRKKEQDVITGLETGADYYMTKPFSPSILRAQVLNTLDRNQMITKSLEYDEDEDIVNGPFIFDKKLYVLKKDQVEIDLSAKEVLLMKFFMENPNQVFSKKQIYDNIWSQDKQVEEESELNLVMVYMNYLRNKIEENPKKPIYLKTVWGIGYSFEPESKKEN</sequence>
<dbReference type="CDD" id="cd17574">
    <property type="entry name" value="REC_OmpR"/>
    <property type="match status" value="1"/>
</dbReference>
<dbReference type="AlphaFoldDB" id="A0A940PHM5"/>
<accession>A0A940PHM5</accession>
<name>A0A940PHM5_9ENTE</name>
<feature type="domain" description="OmpR/PhoB-type" evidence="9">
    <location>
        <begin position="135"/>
        <end position="238"/>
    </location>
</feature>
<protein>
    <submittedName>
        <fullName evidence="10">Response regulator transcription factor</fullName>
    </submittedName>
</protein>
<dbReference type="SMART" id="SM00862">
    <property type="entry name" value="Trans_reg_C"/>
    <property type="match status" value="1"/>
</dbReference>
<dbReference type="PANTHER" id="PTHR48111:SF40">
    <property type="entry name" value="PHOSPHATE REGULON TRANSCRIPTIONAL REGULATORY PROTEIN PHOB"/>
    <property type="match status" value="1"/>
</dbReference>
<evidence type="ECO:0000313" key="10">
    <source>
        <dbReference type="EMBL" id="MBP1043746.1"/>
    </source>
</evidence>
<keyword evidence="2" id="KW-0902">Two-component regulatory system</keyword>
<dbReference type="InterPro" id="IPR016032">
    <property type="entry name" value="Sig_transdc_resp-reg_C-effctor"/>
</dbReference>
<organism evidence="10 11">
    <name type="scientific">Vagococcus allomyrinae</name>
    <dbReference type="NCBI Taxonomy" id="2794353"/>
    <lineage>
        <taxon>Bacteria</taxon>
        <taxon>Bacillati</taxon>
        <taxon>Bacillota</taxon>
        <taxon>Bacilli</taxon>
        <taxon>Lactobacillales</taxon>
        <taxon>Enterococcaceae</taxon>
        <taxon>Vagococcus</taxon>
    </lineage>
</organism>
<dbReference type="PANTHER" id="PTHR48111">
    <property type="entry name" value="REGULATOR OF RPOS"/>
    <property type="match status" value="1"/>
</dbReference>
<dbReference type="PROSITE" id="PS51755">
    <property type="entry name" value="OMPR_PHOB"/>
    <property type="match status" value="1"/>
</dbReference>
<gene>
    <name evidence="10" type="ORF">I6N95_22205</name>
</gene>
<dbReference type="SUPFAM" id="SSF46894">
    <property type="entry name" value="C-terminal effector domain of the bipartite response regulators"/>
    <property type="match status" value="1"/>
</dbReference>
<evidence type="ECO:0000259" key="8">
    <source>
        <dbReference type="PROSITE" id="PS50110"/>
    </source>
</evidence>
<keyword evidence="1 6" id="KW-0597">Phosphoprotein</keyword>
<evidence type="ECO:0000256" key="3">
    <source>
        <dbReference type="ARBA" id="ARBA00023015"/>
    </source>
</evidence>
<dbReference type="Pfam" id="PF00486">
    <property type="entry name" value="Trans_reg_C"/>
    <property type="match status" value="1"/>
</dbReference>
<evidence type="ECO:0000256" key="4">
    <source>
        <dbReference type="ARBA" id="ARBA00023125"/>
    </source>
</evidence>
<keyword evidence="5" id="KW-0804">Transcription</keyword>
<dbReference type="Gene3D" id="1.10.10.10">
    <property type="entry name" value="Winged helix-like DNA-binding domain superfamily/Winged helix DNA-binding domain"/>
    <property type="match status" value="1"/>
</dbReference>
<dbReference type="Gene3D" id="3.40.50.2300">
    <property type="match status" value="1"/>
</dbReference>
<dbReference type="Gene3D" id="6.10.250.690">
    <property type="match status" value="1"/>
</dbReference>
<evidence type="ECO:0000256" key="6">
    <source>
        <dbReference type="PROSITE-ProRule" id="PRU00169"/>
    </source>
</evidence>
<feature type="modified residue" description="4-aspartylphosphate" evidence="6">
    <location>
        <position position="54"/>
    </location>
</feature>
<dbReference type="SMART" id="SM00448">
    <property type="entry name" value="REC"/>
    <property type="match status" value="1"/>
</dbReference>
<reference evidence="10" key="1">
    <citation type="submission" date="2020-12" db="EMBL/GenBank/DDBJ databases">
        <title>Vagococcus allomyrinae sp. nov. and Enterococcus lavae sp. nov., isolated from the larvae of Allomyrina dichotoma.</title>
        <authorList>
            <person name="Lee S.D."/>
        </authorList>
    </citation>
    <scope>NUCLEOTIDE SEQUENCE</scope>
    <source>
        <strain evidence="10">BWB3-3</strain>
    </source>
</reference>
<evidence type="ECO:0000259" key="9">
    <source>
        <dbReference type="PROSITE" id="PS51755"/>
    </source>
</evidence>
<dbReference type="EMBL" id="JAEEGA010000019">
    <property type="protein sequence ID" value="MBP1043746.1"/>
    <property type="molecule type" value="Genomic_DNA"/>
</dbReference>
<dbReference type="InterPro" id="IPR001867">
    <property type="entry name" value="OmpR/PhoB-type_DNA-bd"/>
</dbReference>
<dbReference type="CDD" id="cd00383">
    <property type="entry name" value="trans_reg_C"/>
    <property type="match status" value="1"/>
</dbReference>
<dbReference type="GO" id="GO:0032993">
    <property type="term" value="C:protein-DNA complex"/>
    <property type="evidence" value="ECO:0007669"/>
    <property type="project" value="TreeGrafter"/>
</dbReference>
<dbReference type="InterPro" id="IPR011006">
    <property type="entry name" value="CheY-like_superfamily"/>
</dbReference>
<dbReference type="Pfam" id="PF00072">
    <property type="entry name" value="Response_reg"/>
    <property type="match status" value="1"/>
</dbReference>
<evidence type="ECO:0000313" key="11">
    <source>
        <dbReference type="Proteomes" id="UP000674938"/>
    </source>
</evidence>
<dbReference type="PROSITE" id="PS50110">
    <property type="entry name" value="RESPONSE_REGULATORY"/>
    <property type="match status" value="1"/>
</dbReference>
<proteinExistence type="predicted"/>